<evidence type="ECO:0000256" key="1">
    <source>
        <dbReference type="SAM" id="MobiDB-lite"/>
    </source>
</evidence>
<reference evidence="2 3" key="1">
    <citation type="submission" date="2016-04" db="EMBL/GenBank/DDBJ databases">
        <title>A degradative enzymes factory behind the ericoid mycorrhizal symbiosis.</title>
        <authorList>
            <consortium name="DOE Joint Genome Institute"/>
            <person name="Martino E."/>
            <person name="Morin E."/>
            <person name="Grelet G."/>
            <person name="Kuo A."/>
            <person name="Kohler A."/>
            <person name="Daghino S."/>
            <person name="Barry K."/>
            <person name="Choi C."/>
            <person name="Cichocki N."/>
            <person name="Clum A."/>
            <person name="Copeland A."/>
            <person name="Hainaut M."/>
            <person name="Haridas S."/>
            <person name="Labutti K."/>
            <person name="Lindquist E."/>
            <person name="Lipzen A."/>
            <person name="Khouja H.-R."/>
            <person name="Murat C."/>
            <person name="Ohm R."/>
            <person name="Olson A."/>
            <person name="Spatafora J."/>
            <person name="Veneault-Fourrey C."/>
            <person name="Henrissat B."/>
            <person name="Grigoriev I."/>
            <person name="Martin F."/>
            <person name="Perotto S."/>
        </authorList>
    </citation>
    <scope>NUCLEOTIDE SEQUENCE [LARGE SCALE GENOMIC DNA]</scope>
    <source>
        <strain evidence="2 3">F</strain>
    </source>
</reference>
<dbReference type="Proteomes" id="UP000235786">
    <property type="component" value="Unassembled WGS sequence"/>
</dbReference>
<evidence type="ECO:0000313" key="2">
    <source>
        <dbReference type="EMBL" id="PMD35093.1"/>
    </source>
</evidence>
<name>A0A2J6R9E0_HYAVF</name>
<proteinExistence type="predicted"/>
<feature type="compositionally biased region" description="Basic and acidic residues" evidence="1">
    <location>
        <begin position="225"/>
        <end position="237"/>
    </location>
</feature>
<sequence>MLDADQFANGMVRLGQTEESLVIGSQFYSSMLPNQKNGIEKLLNELRQQQPFCEFSLAELKVKEVVGDGVKRTEAITILVKRYPGGQIVDGSTNNTEAAKPESESERVVEVNDSCDDPPAKTEIDVKTEVDAEVERDDRWETWAAKKKKMKNNKYGPLNISEKAGSQFESIDPFGMWEPSKKKKQNDPPKSFLSQLFGEFDKRTQDNSSHEALPAKLETSTLAEAKSEDETWGDRVSKKEKKRKNRQLQISKAEHHGDWTFQPSAGSQTGEERDKEKSQPYLVPSIKVEEVKDEDIVYVDDFWGSSRKNSKGWDRFGTRGEIQLLDPKTKSLLGSGKVNYDAWWDWRTPNDTNTQPQQHFLECWIYSETDEAAYSIQNIKDHAVSYSIRQAPPTHNGLEPTGGLRLFHCKAENDEPPFAGADFKQAWQRLLISDIDSYRCQNRKVSILLI</sequence>
<accession>A0A2J6R9E0</accession>
<feature type="region of interest" description="Disordered" evidence="1">
    <location>
        <begin position="171"/>
        <end position="193"/>
    </location>
</feature>
<evidence type="ECO:0000313" key="3">
    <source>
        <dbReference type="Proteomes" id="UP000235786"/>
    </source>
</evidence>
<dbReference type="EMBL" id="KZ613953">
    <property type="protein sequence ID" value="PMD35093.1"/>
    <property type="molecule type" value="Genomic_DNA"/>
</dbReference>
<protein>
    <submittedName>
        <fullName evidence="2">Uncharacterized protein</fullName>
    </submittedName>
</protein>
<keyword evidence="3" id="KW-1185">Reference proteome</keyword>
<feature type="region of interest" description="Disordered" evidence="1">
    <location>
        <begin position="222"/>
        <end position="279"/>
    </location>
</feature>
<organism evidence="2 3">
    <name type="scientific">Hyaloscypha variabilis (strain UAMH 11265 / GT02V1 / F)</name>
    <name type="common">Meliniomyces variabilis</name>
    <dbReference type="NCBI Taxonomy" id="1149755"/>
    <lineage>
        <taxon>Eukaryota</taxon>
        <taxon>Fungi</taxon>
        <taxon>Dikarya</taxon>
        <taxon>Ascomycota</taxon>
        <taxon>Pezizomycotina</taxon>
        <taxon>Leotiomycetes</taxon>
        <taxon>Helotiales</taxon>
        <taxon>Hyaloscyphaceae</taxon>
        <taxon>Hyaloscypha</taxon>
        <taxon>Hyaloscypha variabilis</taxon>
    </lineage>
</organism>
<dbReference type="AlphaFoldDB" id="A0A2J6R9E0"/>
<gene>
    <name evidence="2" type="ORF">L207DRAFT_638540</name>
</gene>